<proteinExistence type="predicted"/>
<name>A0ABR2Y2A7_9PEZI</name>
<comment type="caution">
    <text evidence="4">The sequence shown here is derived from an EMBL/GenBank/DDBJ whole genome shotgun (WGS) entry which is preliminary data.</text>
</comment>
<evidence type="ECO:0000256" key="1">
    <source>
        <dbReference type="ARBA" id="ARBA00022857"/>
    </source>
</evidence>
<keyword evidence="1" id="KW-0521">NADP</keyword>
<keyword evidence="2" id="KW-0560">Oxidoreductase</keyword>
<protein>
    <submittedName>
        <fullName evidence="4">NmrA-like domain-containing protein</fullName>
    </submittedName>
</protein>
<feature type="domain" description="NmrA-like" evidence="3">
    <location>
        <begin position="47"/>
        <end position="185"/>
    </location>
</feature>
<evidence type="ECO:0000313" key="4">
    <source>
        <dbReference type="EMBL" id="KAK9780220.1"/>
    </source>
</evidence>
<evidence type="ECO:0000259" key="3">
    <source>
        <dbReference type="Pfam" id="PF05368"/>
    </source>
</evidence>
<dbReference type="InterPro" id="IPR051609">
    <property type="entry name" value="NmrA/Isoflavone_reductase-like"/>
</dbReference>
<dbReference type="CDD" id="cd05259">
    <property type="entry name" value="PCBER_SDR_a"/>
    <property type="match status" value="1"/>
</dbReference>
<dbReference type="EMBL" id="JARVKM010000007">
    <property type="protein sequence ID" value="KAK9780220.1"/>
    <property type="molecule type" value="Genomic_DNA"/>
</dbReference>
<dbReference type="PANTHER" id="PTHR47706:SF1">
    <property type="entry name" value="CIPA-LIKE, PUTATIVE (AFU_ORTHOLOGUE AFUA_1G12460)-RELATED"/>
    <property type="match status" value="1"/>
</dbReference>
<dbReference type="PANTHER" id="PTHR47706">
    <property type="entry name" value="NMRA-LIKE FAMILY PROTEIN"/>
    <property type="match status" value="1"/>
</dbReference>
<dbReference type="InterPro" id="IPR045312">
    <property type="entry name" value="PCBER-like"/>
</dbReference>
<dbReference type="InterPro" id="IPR008030">
    <property type="entry name" value="NmrA-like"/>
</dbReference>
<organism evidence="4 5">
    <name type="scientific">Seiridium cardinale</name>
    <dbReference type="NCBI Taxonomy" id="138064"/>
    <lineage>
        <taxon>Eukaryota</taxon>
        <taxon>Fungi</taxon>
        <taxon>Dikarya</taxon>
        <taxon>Ascomycota</taxon>
        <taxon>Pezizomycotina</taxon>
        <taxon>Sordariomycetes</taxon>
        <taxon>Xylariomycetidae</taxon>
        <taxon>Amphisphaeriales</taxon>
        <taxon>Sporocadaceae</taxon>
        <taxon>Seiridium</taxon>
    </lineage>
</organism>
<evidence type="ECO:0000256" key="2">
    <source>
        <dbReference type="ARBA" id="ARBA00023002"/>
    </source>
</evidence>
<dbReference type="Gene3D" id="3.90.25.10">
    <property type="entry name" value="UDP-galactose 4-epimerase, domain 1"/>
    <property type="match status" value="1"/>
</dbReference>
<keyword evidence="5" id="KW-1185">Reference proteome</keyword>
<dbReference type="SUPFAM" id="SSF51735">
    <property type="entry name" value="NAD(P)-binding Rossmann-fold domains"/>
    <property type="match status" value="1"/>
</dbReference>
<evidence type="ECO:0000313" key="5">
    <source>
        <dbReference type="Proteomes" id="UP001465668"/>
    </source>
</evidence>
<gene>
    <name evidence="4" type="ORF">SCAR479_02857</name>
</gene>
<dbReference type="Pfam" id="PF05368">
    <property type="entry name" value="NmrA"/>
    <property type="match status" value="1"/>
</dbReference>
<dbReference type="InterPro" id="IPR036291">
    <property type="entry name" value="NAD(P)-bd_dom_sf"/>
</dbReference>
<sequence>MASIKNVALVGATGNLGPSVLEALLKTDNFSITVLKRAESKSKLPASTRLVDTAASAGVKRFIPSEFGSDTANPKNSKLLVFQPKIQVEEYLQKKFPETGLTYTFVHNGPFLDWGLKVSFLLDVQGHKAELYDGGDQLFSATTLAGVGKAVVGVLNHFEETKDRFVYVQEAAVSQNQLLNVLRKARPDTKWVEEVVSTSDLEAKANEDLSKGNINDGVWVSLIKRAIFGPGYGGHFKKLDNDLLGIKTFTPSELEATMVSTLGWVAPRLTDNQMLDYEL</sequence>
<reference evidence="4 5" key="1">
    <citation type="submission" date="2024-02" db="EMBL/GenBank/DDBJ databases">
        <title>First draft genome assembly of two strains of Seiridium cardinale.</title>
        <authorList>
            <person name="Emiliani G."/>
            <person name="Scali E."/>
        </authorList>
    </citation>
    <scope>NUCLEOTIDE SEQUENCE [LARGE SCALE GENOMIC DNA]</scope>
    <source>
        <strain evidence="4 5">BM-138-000479</strain>
    </source>
</reference>
<dbReference type="Gene3D" id="3.40.50.720">
    <property type="entry name" value="NAD(P)-binding Rossmann-like Domain"/>
    <property type="match status" value="2"/>
</dbReference>
<dbReference type="Proteomes" id="UP001465668">
    <property type="component" value="Unassembled WGS sequence"/>
</dbReference>
<accession>A0ABR2Y2A7</accession>